<dbReference type="HOGENOM" id="CLU_001265_30_12_1"/>
<dbReference type="InterPro" id="IPR050360">
    <property type="entry name" value="MFS_Sugar_Transporters"/>
</dbReference>
<sequence>MASFIRKVVRNDAIKLDPPAVYNWRVFAIACAACFGGTLFGMDIGIIGGVTTMPDFQHEFGYDGKSKIAKSNLSANLVSVMQAGAVVGALVAFPCADKWGRRPSLMGVACFAFVGGLLQAFSYGHLSCFYIGRFVEGLGLGGATMLAPTYVAENAPRGIRGLLVGFYQLFETMGAMIAFFINYGSLLHIKGHGQWIVPLSMQSLPPVLLFGAILLCPESPRWLARQDNWDRASSVLSQVRHLPTTHPYVQAELLEMQTQLEEERSHYSDNSFWSIMKECWLIPGNRKRAIMSIVLMTAQQWTGTNAINYYAPVIFSNLGVTGNSQSLFATGVYGIVKMCSCAIFIFFLADTLGRRWSFVWTGYFMFFCMFYLGFYGRFDPPIKGAPIPAAGYVALVMVYLFAAAFQFGWGPVCWIYVSEIPSNRLRGLNVSLAAATQWLFNLAVARATPVMLETVGSNGYGTYFIYGSFCFLMATGAFFLVPETKGVSLERMDEIFGTTNFSGMEDVGVAAKRGDLEKADGLHVEHPS</sequence>
<comment type="subcellular location">
    <subcellularLocation>
        <location evidence="1">Membrane</location>
        <topology evidence="1">Multi-pass membrane protein</topology>
    </subcellularLocation>
</comment>
<reference evidence="10 11" key="1">
    <citation type="submission" date="2013-03" db="EMBL/GenBank/DDBJ databases">
        <title>The Genome Sequence of Phialophora europaea CBS 101466.</title>
        <authorList>
            <consortium name="The Broad Institute Genomics Platform"/>
            <person name="Cuomo C."/>
            <person name="de Hoog S."/>
            <person name="Gorbushina A."/>
            <person name="Walker B."/>
            <person name="Young S.K."/>
            <person name="Zeng Q."/>
            <person name="Gargeya S."/>
            <person name="Fitzgerald M."/>
            <person name="Haas B."/>
            <person name="Abouelleil A."/>
            <person name="Allen A.W."/>
            <person name="Alvarado L."/>
            <person name="Arachchi H.M."/>
            <person name="Berlin A.M."/>
            <person name="Chapman S.B."/>
            <person name="Gainer-Dewar J."/>
            <person name="Goldberg J."/>
            <person name="Griggs A."/>
            <person name="Gujja S."/>
            <person name="Hansen M."/>
            <person name="Howarth C."/>
            <person name="Imamovic A."/>
            <person name="Ireland A."/>
            <person name="Larimer J."/>
            <person name="McCowan C."/>
            <person name="Murphy C."/>
            <person name="Pearson M."/>
            <person name="Poon T.W."/>
            <person name="Priest M."/>
            <person name="Roberts A."/>
            <person name="Saif S."/>
            <person name="Shea T."/>
            <person name="Sisk P."/>
            <person name="Sykes S."/>
            <person name="Wortman J."/>
            <person name="Nusbaum C."/>
            <person name="Birren B."/>
        </authorList>
    </citation>
    <scope>NUCLEOTIDE SEQUENCE [LARGE SCALE GENOMIC DNA]</scope>
    <source>
        <strain evidence="10 11">CBS 101466</strain>
    </source>
</reference>
<dbReference type="PROSITE" id="PS00217">
    <property type="entry name" value="SUGAR_TRANSPORT_2"/>
    <property type="match status" value="1"/>
</dbReference>
<evidence type="ECO:0000256" key="6">
    <source>
        <dbReference type="ARBA" id="ARBA00023136"/>
    </source>
</evidence>
<dbReference type="InterPro" id="IPR003663">
    <property type="entry name" value="Sugar/inositol_transpt"/>
</dbReference>
<feature type="transmembrane region" description="Helical" evidence="8">
    <location>
        <begin position="195"/>
        <end position="216"/>
    </location>
</feature>
<evidence type="ECO:0000256" key="3">
    <source>
        <dbReference type="ARBA" id="ARBA00022448"/>
    </source>
</evidence>
<feature type="domain" description="Major facilitator superfamily (MFS) profile" evidence="9">
    <location>
        <begin position="29"/>
        <end position="485"/>
    </location>
</feature>
<dbReference type="GO" id="GO:0016020">
    <property type="term" value="C:membrane"/>
    <property type="evidence" value="ECO:0007669"/>
    <property type="project" value="UniProtKB-SubCell"/>
</dbReference>
<evidence type="ECO:0000256" key="7">
    <source>
        <dbReference type="RuleBase" id="RU003346"/>
    </source>
</evidence>
<evidence type="ECO:0000256" key="5">
    <source>
        <dbReference type="ARBA" id="ARBA00022989"/>
    </source>
</evidence>
<evidence type="ECO:0000256" key="8">
    <source>
        <dbReference type="SAM" id="Phobius"/>
    </source>
</evidence>
<feature type="transmembrane region" description="Helical" evidence="8">
    <location>
        <begin position="428"/>
        <end position="448"/>
    </location>
</feature>
<feature type="transmembrane region" description="Helical" evidence="8">
    <location>
        <begin position="290"/>
        <end position="311"/>
    </location>
</feature>
<keyword evidence="11" id="KW-1185">Reference proteome</keyword>
<dbReference type="VEuPathDB" id="FungiDB:HMPREF1541_03943"/>
<dbReference type="eggNOG" id="KOG0254">
    <property type="taxonomic scope" value="Eukaryota"/>
</dbReference>
<dbReference type="Proteomes" id="UP000030752">
    <property type="component" value="Unassembled WGS sequence"/>
</dbReference>
<comment type="similarity">
    <text evidence="2 7">Belongs to the major facilitator superfamily. Sugar transporter (TC 2.A.1.1) family.</text>
</comment>
<gene>
    <name evidence="10" type="ORF">HMPREF1541_03943</name>
</gene>
<dbReference type="SUPFAM" id="SSF103473">
    <property type="entry name" value="MFS general substrate transporter"/>
    <property type="match status" value="1"/>
</dbReference>
<dbReference type="PANTHER" id="PTHR48022">
    <property type="entry name" value="PLASTIDIC GLUCOSE TRANSPORTER 4"/>
    <property type="match status" value="1"/>
</dbReference>
<keyword evidence="3 7" id="KW-0813">Transport</keyword>
<dbReference type="EMBL" id="KB822719">
    <property type="protein sequence ID" value="ETN42004.1"/>
    <property type="molecule type" value="Genomic_DNA"/>
</dbReference>
<feature type="transmembrane region" description="Helical" evidence="8">
    <location>
        <begin position="356"/>
        <end position="378"/>
    </location>
</feature>
<protein>
    <recommendedName>
        <fullName evidence="9">Major facilitator superfamily (MFS) profile domain-containing protein</fullName>
    </recommendedName>
</protein>
<dbReference type="InterPro" id="IPR005829">
    <property type="entry name" value="Sugar_transporter_CS"/>
</dbReference>
<evidence type="ECO:0000313" key="10">
    <source>
        <dbReference type="EMBL" id="ETN42004.1"/>
    </source>
</evidence>
<keyword evidence="4 8" id="KW-0812">Transmembrane</keyword>
<dbReference type="InterPro" id="IPR005828">
    <property type="entry name" value="MFS_sugar_transport-like"/>
</dbReference>
<feature type="transmembrane region" description="Helical" evidence="8">
    <location>
        <begin position="130"/>
        <end position="151"/>
    </location>
</feature>
<evidence type="ECO:0000313" key="11">
    <source>
        <dbReference type="Proteomes" id="UP000030752"/>
    </source>
</evidence>
<dbReference type="GeneID" id="19971282"/>
<dbReference type="InterPro" id="IPR036259">
    <property type="entry name" value="MFS_trans_sf"/>
</dbReference>
<feature type="transmembrane region" description="Helical" evidence="8">
    <location>
        <begin position="390"/>
        <end position="416"/>
    </location>
</feature>
<name>W2S225_CYPE1</name>
<dbReference type="Pfam" id="PF00083">
    <property type="entry name" value="Sugar_tr"/>
    <property type="match status" value="1"/>
</dbReference>
<dbReference type="PANTHER" id="PTHR48022:SF21">
    <property type="entry name" value="QUINATE TRANSPORTER, PUTATIVE (AFU_ORTHOLOGUE AFUA_6G06960)-RELATED"/>
    <property type="match status" value="1"/>
</dbReference>
<evidence type="ECO:0000256" key="1">
    <source>
        <dbReference type="ARBA" id="ARBA00004141"/>
    </source>
</evidence>
<feature type="transmembrane region" description="Helical" evidence="8">
    <location>
        <begin position="163"/>
        <end position="183"/>
    </location>
</feature>
<dbReference type="FunFam" id="1.20.1250.20:FF:000026">
    <property type="entry name" value="MFS quinate transporter QutD"/>
    <property type="match status" value="1"/>
</dbReference>
<dbReference type="OrthoDB" id="508119at2759"/>
<keyword evidence="5 8" id="KW-1133">Transmembrane helix</keyword>
<dbReference type="PROSITE" id="PS00216">
    <property type="entry name" value="SUGAR_TRANSPORT_1"/>
    <property type="match status" value="1"/>
</dbReference>
<evidence type="ECO:0000256" key="2">
    <source>
        <dbReference type="ARBA" id="ARBA00010992"/>
    </source>
</evidence>
<feature type="transmembrane region" description="Helical" evidence="8">
    <location>
        <begin position="460"/>
        <end position="481"/>
    </location>
</feature>
<dbReference type="InterPro" id="IPR020846">
    <property type="entry name" value="MFS_dom"/>
</dbReference>
<dbReference type="PROSITE" id="PS50850">
    <property type="entry name" value="MFS"/>
    <property type="match status" value="1"/>
</dbReference>
<organism evidence="10 11">
    <name type="scientific">Cyphellophora europaea (strain CBS 101466)</name>
    <name type="common">Phialophora europaea</name>
    <dbReference type="NCBI Taxonomy" id="1220924"/>
    <lineage>
        <taxon>Eukaryota</taxon>
        <taxon>Fungi</taxon>
        <taxon>Dikarya</taxon>
        <taxon>Ascomycota</taxon>
        <taxon>Pezizomycotina</taxon>
        <taxon>Eurotiomycetes</taxon>
        <taxon>Chaetothyriomycetidae</taxon>
        <taxon>Chaetothyriales</taxon>
        <taxon>Cyphellophoraceae</taxon>
        <taxon>Cyphellophora</taxon>
    </lineage>
</organism>
<dbReference type="AlphaFoldDB" id="W2S225"/>
<dbReference type="NCBIfam" id="TIGR00879">
    <property type="entry name" value="SP"/>
    <property type="match status" value="1"/>
</dbReference>
<feature type="transmembrane region" description="Helical" evidence="8">
    <location>
        <begin position="331"/>
        <end position="349"/>
    </location>
</feature>
<dbReference type="Gene3D" id="1.20.1250.20">
    <property type="entry name" value="MFS general substrate transporter like domains"/>
    <property type="match status" value="1"/>
</dbReference>
<dbReference type="PRINTS" id="PR00171">
    <property type="entry name" value="SUGRTRNSPORT"/>
</dbReference>
<feature type="transmembrane region" description="Helical" evidence="8">
    <location>
        <begin position="73"/>
        <end position="93"/>
    </location>
</feature>
<feature type="transmembrane region" description="Helical" evidence="8">
    <location>
        <begin position="105"/>
        <end position="124"/>
    </location>
</feature>
<dbReference type="GO" id="GO:0005351">
    <property type="term" value="F:carbohydrate:proton symporter activity"/>
    <property type="evidence" value="ECO:0007669"/>
    <property type="project" value="TreeGrafter"/>
</dbReference>
<accession>W2S225</accession>
<dbReference type="RefSeq" id="XP_008716513.1">
    <property type="nucleotide sequence ID" value="XM_008718291.1"/>
</dbReference>
<keyword evidence="6 8" id="KW-0472">Membrane</keyword>
<feature type="transmembrane region" description="Helical" evidence="8">
    <location>
        <begin position="26"/>
        <end position="53"/>
    </location>
</feature>
<dbReference type="InParanoid" id="W2S225"/>
<evidence type="ECO:0000256" key="4">
    <source>
        <dbReference type="ARBA" id="ARBA00022692"/>
    </source>
</evidence>
<evidence type="ECO:0000259" key="9">
    <source>
        <dbReference type="PROSITE" id="PS50850"/>
    </source>
</evidence>
<proteinExistence type="inferred from homology"/>